<feature type="compositionally biased region" description="Polar residues" evidence="1">
    <location>
        <begin position="112"/>
        <end position="123"/>
    </location>
</feature>
<dbReference type="EMBL" id="HACG01006681">
    <property type="protein sequence ID" value="CEK53546.1"/>
    <property type="molecule type" value="Transcribed_RNA"/>
</dbReference>
<feature type="compositionally biased region" description="Low complexity" evidence="1">
    <location>
        <begin position="1"/>
        <end position="28"/>
    </location>
</feature>
<proteinExistence type="predicted"/>
<feature type="compositionally biased region" description="Low complexity" evidence="1">
    <location>
        <begin position="146"/>
        <end position="156"/>
    </location>
</feature>
<dbReference type="AlphaFoldDB" id="A0A0B6YCJ5"/>
<reference evidence="2" key="1">
    <citation type="submission" date="2014-12" db="EMBL/GenBank/DDBJ databases">
        <title>Insight into the proteome of Arion vulgaris.</title>
        <authorList>
            <person name="Aradska J."/>
            <person name="Bulat T."/>
            <person name="Smidak R."/>
            <person name="Sarate P."/>
            <person name="Gangsoo J."/>
            <person name="Sialana F."/>
            <person name="Bilban M."/>
            <person name="Lubec G."/>
        </authorList>
    </citation>
    <scope>NUCLEOTIDE SEQUENCE</scope>
    <source>
        <tissue evidence="2">Skin</tissue>
    </source>
</reference>
<accession>A0A0B6YCJ5</accession>
<gene>
    <name evidence="2" type="primary">ORF20681</name>
</gene>
<protein>
    <submittedName>
        <fullName evidence="2">Uncharacterized protein</fullName>
    </submittedName>
</protein>
<feature type="compositionally biased region" description="Polar residues" evidence="1">
    <location>
        <begin position="48"/>
        <end position="72"/>
    </location>
</feature>
<feature type="compositionally biased region" description="Low complexity" evidence="1">
    <location>
        <begin position="124"/>
        <end position="137"/>
    </location>
</feature>
<feature type="compositionally biased region" description="Pro residues" evidence="1">
    <location>
        <begin position="29"/>
        <end position="39"/>
    </location>
</feature>
<sequence length="156" mass="15995">NPHLQPSPVASCQASPSPSSSSVKSPTPVLAPIPNPIPSPGISGLRSPCNQGMSPCGTQRSPAHMGSTYSGHSQGGLPPQCGNDGLTLHHGMSPSDAQHYSPCGLTPAHNFSPFNVSTSVQRNSSMYSPSCDPSSISNLDLHQSGYSSPVSYSSPV</sequence>
<evidence type="ECO:0000256" key="1">
    <source>
        <dbReference type="SAM" id="MobiDB-lite"/>
    </source>
</evidence>
<feature type="region of interest" description="Disordered" evidence="1">
    <location>
        <begin position="1"/>
        <end position="156"/>
    </location>
</feature>
<name>A0A0B6YCJ5_9EUPU</name>
<feature type="non-terminal residue" evidence="2">
    <location>
        <position position="1"/>
    </location>
</feature>
<evidence type="ECO:0000313" key="2">
    <source>
        <dbReference type="EMBL" id="CEK53546.1"/>
    </source>
</evidence>
<feature type="non-terminal residue" evidence="2">
    <location>
        <position position="156"/>
    </location>
</feature>
<organism evidence="2">
    <name type="scientific">Arion vulgaris</name>
    <dbReference type="NCBI Taxonomy" id="1028688"/>
    <lineage>
        <taxon>Eukaryota</taxon>
        <taxon>Metazoa</taxon>
        <taxon>Spiralia</taxon>
        <taxon>Lophotrochozoa</taxon>
        <taxon>Mollusca</taxon>
        <taxon>Gastropoda</taxon>
        <taxon>Heterobranchia</taxon>
        <taxon>Euthyneura</taxon>
        <taxon>Panpulmonata</taxon>
        <taxon>Eupulmonata</taxon>
        <taxon>Stylommatophora</taxon>
        <taxon>Helicina</taxon>
        <taxon>Arionoidea</taxon>
        <taxon>Arionidae</taxon>
        <taxon>Arion</taxon>
    </lineage>
</organism>